<dbReference type="EMBL" id="JAPQKO010000001">
    <property type="protein sequence ID" value="KAJ5184260.1"/>
    <property type="molecule type" value="Genomic_DNA"/>
</dbReference>
<name>A0A9W9IWN7_9EURO</name>
<keyword evidence="3" id="KW-1185">Reference proteome</keyword>
<feature type="region of interest" description="Disordered" evidence="1">
    <location>
        <begin position="56"/>
        <end position="92"/>
    </location>
</feature>
<dbReference type="Proteomes" id="UP001146351">
    <property type="component" value="Unassembled WGS sequence"/>
</dbReference>
<feature type="compositionally biased region" description="Polar residues" evidence="1">
    <location>
        <begin position="1"/>
        <end position="13"/>
    </location>
</feature>
<accession>A0A9W9IWN7</accession>
<feature type="region of interest" description="Disordered" evidence="1">
    <location>
        <begin position="1"/>
        <end position="34"/>
    </location>
</feature>
<proteinExistence type="predicted"/>
<reference evidence="2" key="2">
    <citation type="journal article" date="2023" name="IMA Fungus">
        <title>Comparative genomic study of the Penicillium genus elucidates a diverse pangenome and 15 lateral gene transfer events.</title>
        <authorList>
            <person name="Petersen C."/>
            <person name="Sorensen T."/>
            <person name="Nielsen M.R."/>
            <person name="Sondergaard T.E."/>
            <person name="Sorensen J.L."/>
            <person name="Fitzpatrick D.A."/>
            <person name="Frisvad J.C."/>
            <person name="Nielsen K.L."/>
        </authorList>
    </citation>
    <scope>NUCLEOTIDE SEQUENCE</scope>
    <source>
        <strain evidence="2">IBT 21917</strain>
    </source>
</reference>
<comment type="caution">
    <text evidence="2">The sequence shown here is derived from an EMBL/GenBank/DDBJ whole genome shotgun (WGS) entry which is preliminary data.</text>
</comment>
<evidence type="ECO:0000313" key="2">
    <source>
        <dbReference type="EMBL" id="KAJ5184260.1"/>
    </source>
</evidence>
<protein>
    <submittedName>
        <fullName evidence="2">Uncharacterized protein</fullName>
    </submittedName>
</protein>
<dbReference type="AlphaFoldDB" id="A0A9W9IWN7"/>
<organism evidence="2 3">
    <name type="scientific">Penicillium capsulatum</name>
    <dbReference type="NCBI Taxonomy" id="69766"/>
    <lineage>
        <taxon>Eukaryota</taxon>
        <taxon>Fungi</taxon>
        <taxon>Dikarya</taxon>
        <taxon>Ascomycota</taxon>
        <taxon>Pezizomycotina</taxon>
        <taxon>Eurotiomycetes</taxon>
        <taxon>Eurotiomycetidae</taxon>
        <taxon>Eurotiales</taxon>
        <taxon>Aspergillaceae</taxon>
        <taxon>Penicillium</taxon>
    </lineage>
</organism>
<sequence length="149" mass="15996">MEEFTIMQQGSGSETRESRKGVANGVPGEKEDGAHNYGVPVCDLASLGLHPGFPTRQDPILFPHPLGPGRVAPRGKPPSHPSPRMNARDHLDVSCPSKRHRNALVAREMMEMRFGYRRLCAVGNMPAAGRPIAAELGGTHTSSIQGHSG</sequence>
<reference evidence="2" key="1">
    <citation type="submission" date="2022-11" db="EMBL/GenBank/DDBJ databases">
        <authorList>
            <person name="Petersen C."/>
        </authorList>
    </citation>
    <scope>NUCLEOTIDE SEQUENCE</scope>
    <source>
        <strain evidence="2">IBT 21917</strain>
    </source>
</reference>
<gene>
    <name evidence="2" type="ORF">N7492_001876</name>
</gene>
<evidence type="ECO:0000313" key="3">
    <source>
        <dbReference type="Proteomes" id="UP001146351"/>
    </source>
</evidence>
<evidence type="ECO:0000256" key="1">
    <source>
        <dbReference type="SAM" id="MobiDB-lite"/>
    </source>
</evidence>